<accession>A0A183GTQ2</accession>
<name>A0A183GTQ2_HELPZ</name>
<gene>
    <name evidence="1" type="ORF">HPBE_LOCUS26070</name>
</gene>
<evidence type="ECO:0000313" key="3">
    <source>
        <dbReference type="WBParaSite" id="HPBE_0002607201-mRNA-1"/>
    </source>
</evidence>
<sequence length="138" mass="14788">MFGILFFITSSRSQTTESHPGKEHDALVGDGGGGGGGIAGGLYAGIVRDYDDNRAICALVQEYLSGHLSTSLEIAFGGVMENPLCQLVHLTQSMQVPGNGGIVHTQVLRKFTSSPPWVRFHRNRSLSTSDSRPDLNKS</sequence>
<proteinExistence type="predicted"/>
<evidence type="ECO:0000313" key="1">
    <source>
        <dbReference type="EMBL" id="VDP55532.1"/>
    </source>
</evidence>
<dbReference type="WBParaSite" id="HPBE_0002607201-mRNA-1">
    <property type="protein sequence ID" value="HPBE_0002607201-mRNA-1"/>
    <property type="gene ID" value="HPBE_0002607201"/>
</dbReference>
<protein>
    <submittedName>
        <fullName evidence="3">Secreted protein</fullName>
    </submittedName>
</protein>
<reference evidence="1 2" key="1">
    <citation type="submission" date="2018-11" db="EMBL/GenBank/DDBJ databases">
        <authorList>
            <consortium name="Pathogen Informatics"/>
        </authorList>
    </citation>
    <scope>NUCLEOTIDE SEQUENCE [LARGE SCALE GENOMIC DNA]</scope>
</reference>
<accession>A0A3P8DUX5</accession>
<evidence type="ECO:0000313" key="2">
    <source>
        <dbReference type="Proteomes" id="UP000050761"/>
    </source>
</evidence>
<dbReference type="EMBL" id="UZAH01039139">
    <property type="protein sequence ID" value="VDP55532.1"/>
    <property type="molecule type" value="Genomic_DNA"/>
</dbReference>
<keyword evidence="2" id="KW-1185">Reference proteome</keyword>
<reference evidence="3" key="2">
    <citation type="submission" date="2019-09" db="UniProtKB">
        <authorList>
            <consortium name="WormBaseParasite"/>
        </authorList>
    </citation>
    <scope>IDENTIFICATION</scope>
</reference>
<dbReference type="Proteomes" id="UP000050761">
    <property type="component" value="Unassembled WGS sequence"/>
</dbReference>
<organism evidence="2 3">
    <name type="scientific">Heligmosomoides polygyrus</name>
    <name type="common">Parasitic roundworm</name>
    <dbReference type="NCBI Taxonomy" id="6339"/>
    <lineage>
        <taxon>Eukaryota</taxon>
        <taxon>Metazoa</taxon>
        <taxon>Ecdysozoa</taxon>
        <taxon>Nematoda</taxon>
        <taxon>Chromadorea</taxon>
        <taxon>Rhabditida</taxon>
        <taxon>Rhabditina</taxon>
        <taxon>Rhabditomorpha</taxon>
        <taxon>Strongyloidea</taxon>
        <taxon>Heligmosomidae</taxon>
        <taxon>Heligmosomoides</taxon>
    </lineage>
</organism>
<dbReference type="AlphaFoldDB" id="A0A183GTQ2"/>